<dbReference type="OrthoDB" id="9984778at2759"/>
<dbReference type="PANTHER" id="PTHR46913">
    <property type="entry name" value="RING-H2 FINGER PROTEIN ATL16"/>
    <property type="match status" value="1"/>
</dbReference>
<dbReference type="GO" id="GO:0016567">
    <property type="term" value="P:protein ubiquitination"/>
    <property type="evidence" value="ECO:0007669"/>
    <property type="project" value="UniProtKB-UniPathway"/>
</dbReference>
<sequence>MYKMRRKQIQNIDADIKFYQQCSICNTETKDDRVDLSFMAMSSRTQRRMLLQPNQKFICPPVCIGCPIGCTPEYALSPPPPPYPIYPPYHPLPPPPPPSSIPFIFIVLITVATFGGSFAILASCYVILIKTRLDPNASGEENLNLPLPANIGDENHIPVMAQAAQPSGTIINVDSSGLDQSYIDTIAICKYNKGDGLVEATECSVCLYEFQVDEILRIMPNCVHAFHVPCIDTWLKLHTDCPLCRARVNSDDSPVVASSMNAD</sequence>
<dbReference type="Proteomes" id="UP000541444">
    <property type="component" value="Unassembled WGS sequence"/>
</dbReference>
<dbReference type="Gene3D" id="3.30.40.10">
    <property type="entry name" value="Zinc/RING finger domain, C3HC4 (zinc finger)"/>
    <property type="match status" value="1"/>
</dbReference>
<keyword evidence="10" id="KW-0472">Membrane</keyword>
<dbReference type="EMBL" id="JACGCM010000779">
    <property type="protein sequence ID" value="KAF6166828.1"/>
    <property type="molecule type" value="Genomic_DNA"/>
</dbReference>
<name>A0A7J7NIV0_9MAGN</name>
<evidence type="ECO:0000256" key="7">
    <source>
        <dbReference type="ARBA" id="ARBA00022786"/>
    </source>
</evidence>
<keyword evidence="8" id="KW-0862">Zinc</keyword>
<evidence type="ECO:0000256" key="8">
    <source>
        <dbReference type="ARBA" id="ARBA00022833"/>
    </source>
</evidence>
<dbReference type="GO" id="GO:0061630">
    <property type="term" value="F:ubiquitin protein ligase activity"/>
    <property type="evidence" value="ECO:0007669"/>
    <property type="project" value="UniProtKB-EC"/>
</dbReference>
<dbReference type="SUPFAM" id="SSF57850">
    <property type="entry name" value="RING/U-box"/>
    <property type="match status" value="1"/>
</dbReference>
<accession>A0A7J7NIV0</accession>
<gene>
    <name evidence="12" type="ORF">GIB67_005704</name>
</gene>
<keyword evidence="10" id="KW-0812">Transmembrane</keyword>
<comment type="caution">
    <text evidence="12">The sequence shown here is derived from an EMBL/GenBank/DDBJ whole genome shotgun (WGS) entry which is preliminary data.</text>
</comment>
<comment type="pathway">
    <text evidence="2">Protein modification; protein ubiquitination.</text>
</comment>
<dbReference type="Pfam" id="PF13639">
    <property type="entry name" value="zf-RING_2"/>
    <property type="match status" value="1"/>
</dbReference>
<dbReference type="InterPro" id="IPR001841">
    <property type="entry name" value="Znf_RING"/>
</dbReference>
<dbReference type="EC" id="2.3.2.27" evidence="3"/>
<feature type="domain" description="RING-type" evidence="11">
    <location>
        <begin position="203"/>
        <end position="245"/>
    </location>
</feature>
<evidence type="ECO:0000256" key="4">
    <source>
        <dbReference type="ARBA" id="ARBA00022679"/>
    </source>
</evidence>
<keyword evidence="5" id="KW-0479">Metal-binding</keyword>
<evidence type="ECO:0000259" key="11">
    <source>
        <dbReference type="PROSITE" id="PS50089"/>
    </source>
</evidence>
<keyword evidence="7" id="KW-0833">Ubl conjugation pathway</keyword>
<evidence type="ECO:0000256" key="5">
    <source>
        <dbReference type="ARBA" id="ARBA00022723"/>
    </source>
</evidence>
<evidence type="ECO:0000256" key="3">
    <source>
        <dbReference type="ARBA" id="ARBA00012483"/>
    </source>
</evidence>
<organism evidence="12 13">
    <name type="scientific">Kingdonia uniflora</name>
    <dbReference type="NCBI Taxonomy" id="39325"/>
    <lineage>
        <taxon>Eukaryota</taxon>
        <taxon>Viridiplantae</taxon>
        <taxon>Streptophyta</taxon>
        <taxon>Embryophyta</taxon>
        <taxon>Tracheophyta</taxon>
        <taxon>Spermatophyta</taxon>
        <taxon>Magnoliopsida</taxon>
        <taxon>Ranunculales</taxon>
        <taxon>Circaeasteraceae</taxon>
        <taxon>Kingdonia</taxon>
    </lineage>
</organism>
<dbReference type="AlphaFoldDB" id="A0A7J7NIV0"/>
<evidence type="ECO:0000256" key="6">
    <source>
        <dbReference type="ARBA" id="ARBA00022771"/>
    </source>
</evidence>
<evidence type="ECO:0000256" key="1">
    <source>
        <dbReference type="ARBA" id="ARBA00000900"/>
    </source>
</evidence>
<dbReference type="InterPro" id="IPR044600">
    <property type="entry name" value="ATL1/ATL16-like"/>
</dbReference>
<keyword evidence="4" id="KW-0808">Transferase</keyword>
<reference evidence="12 13" key="1">
    <citation type="journal article" date="2020" name="IScience">
        <title>Genome Sequencing of the Endangered Kingdonia uniflora (Circaeasteraceae, Ranunculales) Reveals Potential Mechanisms of Evolutionary Specialization.</title>
        <authorList>
            <person name="Sun Y."/>
            <person name="Deng T."/>
            <person name="Zhang A."/>
            <person name="Moore M.J."/>
            <person name="Landis J.B."/>
            <person name="Lin N."/>
            <person name="Zhang H."/>
            <person name="Zhang X."/>
            <person name="Huang J."/>
            <person name="Zhang X."/>
            <person name="Sun H."/>
            <person name="Wang H."/>
        </authorList>
    </citation>
    <scope>NUCLEOTIDE SEQUENCE [LARGE SCALE GENOMIC DNA]</scope>
    <source>
        <strain evidence="12">TB1705</strain>
        <tissue evidence="12">Leaf</tissue>
    </source>
</reference>
<evidence type="ECO:0000313" key="13">
    <source>
        <dbReference type="Proteomes" id="UP000541444"/>
    </source>
</evidence>
<dbReference type="InterPro" id="IPR013083">
    <property type="entry name" value="Znf_RING/FYVE/PHD"/>
</dbReference>
<keyword evidence="10" id="KW-1133">Transmembrane helix</keyword>
<dbReference type="PANTHER" id="PTHR46913:SF22">
    <property type="entry name" value="RING-TYPE E3 UBIQUITIN TRANSFERASE"/>
    <property type="match status" value="1"/>
</dbReference>
<evidence type="ECO:0000256" key="9">
    <source>
        <dbReference type="PROSITE-ProRule" id="PRU00175"/>
    </source>
</evidence>
<dbReference type="SMART" id="SM00184">
    <property type="entry name" value="RING"/>
    <property type="match status" value="1"/>
</dbReference>
<evidence type="ECO:0000313" key="12">
    <source>
        <dbReference type="EMBL" id="KAF6166828.1"/>
    </source>
</evidence>
<evidence type="ECO:0000256" key="2">
    <source>
        <dbReference type="ARBA" id="ARBA00004906"/>
    </source>
</evidence>
<feature type="transmembrane region" description="Helical" evidence="10">
    <location>
        <begin position="57"/>
        <end position="76"/>
    </location>
</feature>
<proteinExistence type="predicted"/>
<protein>
    <recommendedName>
        <fullName evidence="3">RING-type E3 ubiquitin transferase</fullName>
        <ecNumber evidence="3">2.3.2.27</ecNumber>
    </recommendedName>
</protein>
<keyword evidence="6 9" id="KW-0863">Zinc-finger</keyword>
<feature type="transmembrane region" description="Helical" evidence="10">
    <location>
        <begin position="101"/>
        <end position="128"/>
    </location>
</feature>
<keyword evidence="13" id="KW-1185">Reference proteome</keyword>
<dbReference type="PROSITE" id="PS50089">
    <property type="entry name" value="ZF_RING_2"/>
    <property type="match status" value="1"/>
</dbReference>
<dbReference type="GO" id="GO:0008270">
    <property type="term" value="F:zinc ion binding"/>
    <property type="evidence" value="ECO:0007669"/>
    <property type="project" value="UniProtKB-KW"/>
</dbReference>
<dbReference type="UniPathway" id="UPA00143"/>
<evidence type="ECO:0000256" key="10">
    <source>
        <dbReference type="SAM" id="Phobius"/>
    </source>
</evidence>
<comment type="catalytic activity">
    <reaction evidence="1">
        <text>S-ubiquitinyl-[E2 ubiquitin-conjugating enzyme]-L-cysteine + [acceptor protein]-L-lysine = [E2 ubiquitin-conjugating enzyme]-L-cysteine + N(6)-ubiquitinyl-[acceptor protein]-L-lysine.</text>
        <dbReference type="EC" id="2.3.2.27"/>
    </reaction>
</comment>